<sequence>MENTADVALSHDKTKEDSIEQKRPVKLETGTLKPNLTAALENTTINEMYL</sequence>
<dbReference type="Proteomes" id="UP000291831">
    <property type="component" value="Unassembled WGS sequence"/>
</dbReference>
<protein>
    <submittedName>
        <fullName evidence="2">Uncharacterized protein</fullName>
    </submittedName>
</protein>
<comment type="caution">
    <text evidence="2">The sequence shown here is derived from an EMBL/GenBank/DDBJ whole genome shotgun (WGS) entry which is preliminary data.</text>
</comment>
<accession>A0A8B3S150</accession>
<proteinExistence type="predicted"/>
<evidence type="ECO:0000313" key="3">
    <source>
        <dbReference type="Proteomes" id="UP000291831"/>
    </source>
</evidence>
<feature type="region of interest" description="Disordered" evidence="1">
    <location>
        <begin position="1"/>
        <end position="22"/>
    </location>
</feature>
<dbReference type="EMBL" id="RPGO01000033">
    <property type="protein sequence ID" value="RZB29037.1"/>
    <property type="molecule type" value="Genomic_DNA"/>
</dbReference>
<reference evidence="3" key="1">
    <citation type="submission" date="2019-01" db="EMBL/GenBank/DDBJ databases">
        <title>Anaerobic oxidation of ethane by archaea from a marine hydrocarbon seep.</title>
        <authorList>
            <person name="Musat F."/>
        </authorList>
    </citation>
    <scope>NUCLEOTIDE SEQUENCE [LARGE SCALE GENOMIC DNA]</scope>
</reference>
<gene>
    <name evidence="2" type="ORF">AEth_01641</name>
</gene>
<feature type="compositionally biased region" description="Basic and acidic residues" evidence="1">
    <location>
        <begin position="9"/>
        <end position="22"/>
    </location>
</feature>
<organism evidence="2 3">
    <name type="scientific">Candidatus Argoarchaeum ethanivorans</name>
    <dbReference type="NCBI Taxonomy" id="2608793"/>
    <lineage>
        <taxon>Archaea</taxon>
        <taxon>Methanobacteriati</taxon>
        <taxon>Methanobacteriota</taxon>
        <taxon>Stenosarchaea group</taxon>
        <taxon>Methanomicrobia</taxon>
        <taxon>Methanosarcinales</taxon>
        <taxon>Methanosarcinales incertae sedis</taxon>
        <taxon>GOM Arc I cluster</taxon>
        <taxon>Candidatus Argoarchaeum</taxon>
    </lineage>
</organism>
<dbReference type="AlphaFoldDB" id="A0A8B3S150"/>
<evidence type="ECO:0000256" key="1">
    <source>
        <dbReference type="SAM" id="MobiDB-lite"/>
    </source>
</evidence>
<evidence type="ECO:0000313" key="2">
    <source>
        <dbReference type="EMBL" id="RZB29037.1"/>
    </source>
</evidence>
<name>A0A8B3S150_9EURY</name>